<dbReference type="InterPro" id="IPR032710">
    <property type="entry name" value="NTF2-like_dom_sf"/>
</dbReference>
<organism evidence="2">
    <name type="scientific">uncultured Microbacterium sp</name>
    <dbReference type="NCBI Taxonomy" id="191216"/>
    <lineage>
        <taxon>Bacteria</taxon>
        <taxon>Bacillati</taxon>
        <taxon>Actinomycetota</taxon>
        <taxon>Actinomycetes</taxon>
        <taxon>Micrococcales</taxon>
        <taxon>Microbacteriaceae</taxon>
        <taxon>Microbacterium</taxon>
        <taxon>environmental samples</taxon>
    </lineage>
</organism>
<evidence type="ECO:0000313" key="2">
    <source>
        <dbReference type="EMBL" id="SBS73991.1"/>
    </source>
</evidence>
<dbReference type="EMBL" id="FLQR01000009">
    <property type="protein sequence ID" value="SBS73991.1"/>
    <property type="molecule type" value="Genomic_DNA"/>
</dbReference>
<sequence length="101" mass="11738">MRSRYTAFALGDVDHLAATWHPSTRPTDLSLDDATRWESLEIRRTEAGQATDTRGLVEFRAHWVGPDGARGILQETSRFVFERERWWYLDGEVDESEVVER</sequence>
<evidence type="ECO:0000259" key="1">
    <source>
        <dbReference type="Pfam" id="PF17775"/>
    </source>
</evidence>
<name>A0A1Y5PCY9_9MICO</name>
<reference evidence="2" key="1">
    <citation type="submission" date="2016-03" db="EMBL/GenBank/DDBJ databases">
        <authorList>
            <person name="Ploux O."/>
        </authorList>
    </citation>
    <scope>NUCLEOTIDE SEQUENCE</scope>
    <source>
        <strain evidence="2">UC1</strain>
    </source>
</reference>
<feature type="domain" description="YchJ-like middle NTF2-like" evidence="1">
    <location>
        <begin position="1"/>
        <end position="91"/>
    </location>
</feature>
<protein>
    <recommendedName>
        <fullName evidence="1">YchJ-like middle NTF2-like domain-containing protein</fullName>
    </recommendedName>
</protein>
<proteinExistence type="predicted"/>
<dbReference type="SUPFAM" id="SSF54427">
    <property type="entry name" value="NTF2-like"/>
    <property type="match status" value="1"/>
</dbReference>
<dbReference type="AlphaFoldDB" id="A0A1Y5PCY9"/>
<dbReference type="Gene3D" id="3.10.450.50">
    <property type="match status" value="1"/>
</dbReference>
<gene>
    <name evidence="2" type="ORF">MIPYR_50117</name>
</gene>
<accession>A0A1Y5PCY9</accession>
<dbReference type="InterPro" id="IPR048469">
    <property type="entry name" value="YchJ-like_M"/>
</dbReference>
<dbReference type="Pfam" id="PF17775">
    <property type="entry name" value="YchJ_M-like"/>
    <property type="match status" value="1"/>
</dbReference>